<dbReference type="Proteomes" id="UP000193067">
    <property type="component" value="Unassembled WGS sequence"/>
</dbReference>
<accession>A0A1Y2J031</accession>
<proteinExistence type="predicted"/>
<protein>
    <submittedName>
        <fullName evidence="1">Uncharacterized protein</fullName>
    </submittedName>
</protein>
<gene>
    <name evidence="1" type="ORF">PYCCODRAFT_961476</name>
</gene>
<reference evidence="1 2" key="1">
    <citation type="journal article" date="2015" name="Biotechnol. Biofuels">
        <title>Enhanced degradation of softwood versus hardwood by the white-rot fungus Pycnoporus coccineus.</title>
        <authorList>
            <person name="Couturier M."/>
            <person name="Navarro D."/>
            <person name="Chevret D."/>
            <person name="Henrissat B."/>
            <person name="Piumi F."/>
            <person name="Ruiz-Duenas F.J."/>
            <person name="Martinez A.T."/>
            <person name="Grigoriev I.V."/>
            <person name="Riley R."/>
            <person name="Lipzen A."/>
            <person name="Berrin J.G."/>
            <person name="Master E.R."/>
            <person name="Rosso M.N."/>
        </authorList>
    </citation>
    <scope>NUCLEOTIDE SEQUENCE [LARGE SCALE GENOMIC DNA]</scope>
    <source>
        <strain evidence="1 2">BRFM310</strain>
    </source>
</reference>
<organism evidence="1 2">
    <name type="scientific">Trametes coccinea (strain BRFM310)</name>
    <name type="common">Pycnoporus coccineus</name>
    <dbReference type="NCBI Taxonomy" id="1353009"/>
    <lineage>
        <taxon>Eukaryota</taxon>
        <taxon>Fungi</taxon>
        <taxon>Dikarya</taxon>
        <taxon>Basidiomycota</taxon>
        <taxon>Agaricomycotina</taxon>
        <taxon>Agaricomycetes</taxon>
        <taxon>Polyporales</taxon>
        <taxon>Polyporaceae</taxon>
        <taxon>Trametes</taxon>
    </lineage>
</organism>
<name>A0A1Y2J031_TRAC3</name>
<evidence type="ECO:0000313" key="1">
    <source>
        <dbReference type="EMBL" id="OSD06677.1"/>
    </source>
</evidence>
<sequence>MQACIFPLELCKAIIEAIPSSVESSPPPYTLTDNYAPLCDMMLRANTTLWACSLTCRAWRKRSQALLWRRPIVSSRGPPTRFYAACREGGFGEWTRLVTEFCLSRSRFHAHYPLHHFPELHIFHTRRMDCQ</sequence>
<evidence type="ECO:0000313" key="2">
    <source>
        <dbReference type="Proteomes" id="UP000193067"/>
    </source>
</evidence>
<dbReference type="OrthoDB" id="2757315at2759"/>
<dbReference type="AlphaFoldDB" id="A0A1Y2J031"/>
<dbReference type="EMBL" id="KZ084090">
    <property type="protein sequence ID" value="OSD06677.1"/>
    <property type="molecule type" value="Genomic_DNA"/>
</dbReference>
<keyword evidence="2" id="KW-1185">Reference proteome</keyword>